<dbReference type="GO" id="GO:0005737">
    <property type="term" value="C:cytoplasm"/>
    <property type="evidence" value="ECO:0007669"/>
    <property type="project" value="TreeGrafter"/>
</dbReference>
<evidence type="ECO:0000259" key="7">
    <source>
        <dbReference type="PROSITE" id="PS50102"/>
    </source>
</evidence>
<keyword evidence="4 6" id="KW-0694">RNA-binding</keyword>
<gene>
    <name evidence="8" type="ORF">XELAEV_18046953mg</name>
</gene>
<dbReference type="InterPro" id="IPR012677">
    <property type="entry name" value="Nucleotide-bd_a/b_plait_sf"/>
</dbReference>
<dbReference type="Pfam" id="PF00076">
    <property type="entry name" value="RRM_1"/>
    <property type="match status" value="1"/>
</dbReference>
<dbReference type="SMART" id="SM00360">
    <property type="entry name" value="RRM"/>
    <property type="match status" value="1"/>
</dbReference>
<dbReference type="EMBL" id="CM004483">
    <property type="protein sequence ID" value="OCT60929.1"/>
    <property type="molecule type" value="Genomic_DNA"/>
</dbReference>
<dbReference type="InterPro" id="IPR000504">
    <property type="entry name" value="RRM_dom"/>
</dbReference>
<accession>A0A974BTX4</accession>
<evidence type="ECO:0000313" key="8">
    <source>
        <dbReference type="EMBL" id="OCT60929.1"/>
    </source>
</evidence>
<evidence type="ECO:0000256" key="3">
    <source>
        <dbReference type="ARBA" id="ARBA00022737"/>
    </source>
</evidence>
<keyword evidence="3" id="KW-0677">Repeat</keyword>
<dbReference type="GO" id="GO:0006397">
    <property type="term" value="P:mRNA processing"/>
    <property type="evidence" value="ECO:0007669"/>
    <property type="project" value="UniProtKB-KW"/>
</dbReference>
<dbReference type="SUPFAM" id="SSF54928">
    <property type="entry name" value="RNA-binding domain, RBD"/>
    <property type="match status" value="1"/>
</dbReference>
<name>A0A974BTX4_XENLA</name>
<evidence type="ECO:0000256" key="4">
    <source>
        <dbReference type="ARBA" id="ARBA00022884"/>
    </source>
</evidence>
<dbReference type="InterPro" id="IPR050374">
    <property type="entry name" value="RRT5_SRSF_SR"/>
</dbReference>
<evidence type="ECO:0000313" key="9">
    <source>
        <dbReference type="Proteomes" id="UP000694892"/>
    </source>
</evidence>
<feature type="domain" description="RRM" evidence="7">
    <location>
        <begin position="49"/>
        <end position="118"/>
    </location>
</feature>
<dbReference type="GO" id="GO:0003729">
    <property type="term" value="F:mRNA binding"/>
    <property type="evidence" value="ECO:0007669"/>
    <property type="project" value="TreeGrafter"/>
</dbReference>
<dbReference type="Proteomes" id="UP000694892">
    <property type="component" value="Chromosome 9_10S"/>
</dbReference>
<comment type="subcellular location">
    <subcellularLocation>
        <location evidence="1">Nucleus</location>
    </subcellularLocation>
</comment>
<dbReference type="PROSITE" id="PS50102">
    <property type="entry name" value="RRM"/>
    <property type="match status" value="1"/>
</dbReference>
<dbReference type="Gene3D" id="3.30.70.330">
    <property type="match status" value="1"/>
</dbReference>
<evidence type="ECO:0000256" key="1">
    <source>
        <dbReference type="ARBA" id="ARBA00004123"/>
    </source>
</evidence>
<reference evidence="9" key="1">
    <citation type="journal article" date="2016" name="Nature">
        <title>Genome evolution in the allotetraploid frog Xenopus laevis.</title>
        <authorList>
            <person name="Session A.M."/>
            <person name="Uno Y."/>
            <person name="Kwon T."/>
            <person name="Chapman J.A."/>
            <person name="Toyoda A."/>
            <person name="Takahashi S."/>
            <person name="Fukui A."/>
            <person name="Hikosaka A."/>
            <person name="Suzuki A."/>
            <person name="Kondo M."/>
            <person name="van Heeringen S.J."/>
            <person name="Quigley I."/>
            <person name="Heinz S."/>
            <person name="Ogino H."/>
            <person name="Ochi H."/>
            <person name="Hellsten U."/>
            <person name="Lyons J.B."/>
            <person name="Simakov O."/>
            <person name="Putnam N."/>
            <person name="Stites J."/>
            <person name="Kuroki Y."/>
            <person name="Tanaka T."/>
            <person name="Michiue T."/>
            <person name="Watanabe M."/>
            <person name="Bogdanovic O."/>
            <person name="Lister R."/>
            <person name="Georgiou G."/>
            <person name="Paranjpe S.S."/>
            <person name="van Kruijsbergen I."/>
            <person name="Shu S."/>
            <person name="Carlson J."/>
            <person name="Kinoshita T."/>
            <person name="Ohta Y."/>
            <person name="Mawaribuchi S."/>
            <person name="Jenkins J."/>
            <person name="Grimwood J."/>
            <person name="Schmutz J."/>
            <person name="Mitros T."/>
            <person name="Mozaffari S.V."/>
            <person name="Suzuki Y."/>
            <person name="Haramoto Y."/>
            <person name="Yamamoto T.S."/>
            <person name="Takagi C."/>
            <person name="Heald R."/>
            <person name="Miller K."/>
            <person name="Haudenschild C."/>
            <person name="Kitzman J."/>
            <person name="Nakayama T."/>
            <person name="Izutsu Y."/>
            <person name="Robert J."/>
            <person name="Fortriede J."/>
            <person name="Burns K."/>
            <person name="Lotay V."/>
            <person name="Karimi K."/>
            <person name="Yasuoka Y."/>
            <person name="Dichmann D.S."/>
            <person name="Flajnik M.F."/>
            <person name="Houston D.W."/>
            <person name="Shendure J."/>
            <person name="DuPasquier L."/>
            <person name="Vize P.D."/>
            <person name="Zorn A.M."/>
            <person name="Ito M."/>
            <person name="Marcotte E.M."/>
            <person name="Wallingford J.B."/>
            <person name="Ito Y."/>
            <person name="Asashima M."/>
            <person name="Ueno N."/>
            <person name="Matsuda Y."/>
            <person name="Veenstra G.J."/>
            <person name="Fujiyama A."/>
            <person name="Harland R.M."/>
            <person name="Taira M."/>
            <person name="Rokhsar D.S."/>
        </authorList>
    </citation>
    <scope>NUCLEOTIDE SEQUENCE [LARGE SCALE GENOMIC DNA]</scope>
    <source>
        <strain evidence="9">J</strain>
    </source>
</reference>
<keyword evidence="2" id="KW-0507">mRNA processing</keyword>
<evidence type="ECO:0000256" key="5">
    <source>
        <dbReference type="ARBA" id="ARBA00023242"/>
    </source>
</evidence>
<proteinExistence type="predicted"/>
<keyword evidence="5" id="KW-0539">Nucleus</keyword>
<sequence length="188" mass="20675">MQQHTQDCTSNNMLGSQTIGEYIVMGVQRADQMKRHCHTPVWKSNLQNCNIYIGNLGKHGSKAKIEQAFGVYMPLHWSWAMKNPPGFAFVEFENPQDAIAVVQGLNGKTLCGSHVRVESLLGRDTGNLLLSVNGPYRYSKNSVEVFDCSQAGLITNVFGPLPTDAHILGGESCDRPVTSTGYINLISF</sequence>
<organism evidence="8 9">
    <name type="scientific">Xenopus laevis</name>
    <name type="common">African clawed frog</name>
    <dbReference type="NCBI Taxonomy" id="8355"/>
    <lineage>
        <taxon>Eukaryota</taxon>
        <taxon>Metazoa</taxon>
        <taxon>Chordata</taxon>
        <taxon>Craniata</taxon>
        <taxon>Vertebrata</taxon>
        <taxon>Euteleostomi</taxon>
        <taxon>Amphibia</taxon>
        <taxon>Batrachia</taxon>
        <taxon>Anura</taxon>
        <taxon>Pipoidea</taxon>
        <taxon>Pipidae</taxon>
        <taxon>Xenopodinae</taxon>
        <taxon>Xenopus</taxon>
        <taxon>Xenopus</taxon>
    </lineage>
</organism>
<evidence type="ECO:0000256" key="2">
    <source>
        <dbReference type="ARBA" id="ARBA00022664"/>
    </source>
</evidence>
<protein>
    <recommendedName>
        <fullName evidence="7">RRM domain-containing protein</fullName>
    </recommendedName>
</protein>
<dbReference type="GO" id="GO:0005634">
    <property type="term" value="C:nucleus"/>
    <property type="evidence" value="ECO:0007669"/>
    <property type="project" value="UniProtKB-SubCell"/>
</dbReference>
<dbReference type="PANTHER" id="PTHR23003:SF62">
    <property type="entry name" value="SERINE_ARGININE (SR)-TYPE SHUTTLING MRNA BINDING PROTEIN NPL3"/>
    <property type="match status" value="1"/>
</dbReference>
<dbReference type="InterPro" id="IPR035979">
    <property type="entry name" value="RBD_domain_sf"/>
</dbReference>
<dbReference type="AlphaFoldDB" id="A0A974BTX4"/>
<evidence type="ECO:0000256" key="6">
    <source>
        <dbReference type="PROSITE-ProRule" id="PRU00176"/>
    </source>
</evidence>
<dbReference type="PANTHER" id="PTHR23003">
    <property type="entry name" value="RNA RECOGNITION MOTIF RRM DOMAIN CONTAINING PROTEIN"/>
    <property type="match status" value="1"/>
</dbReference>